<evidence type="ECO:0000313" key="17">
    <source>
        <dbReference type="EMBL" id="EAX93620.1"/>
    </source>
</evidence>
<keyword evidence="18" id="KW-1185">Reference proteome</keyword>
<feature type="domain" description="ALK/LTK-like glycine-rich" evidence="16">
    <location>
        <begin position="1"/>
        <end position="246"/>
    </location>
</feature>
<dbReference type="RefSeq" id="XP_001306550.1">
    <property type="nucleotide sequence ID" value="XM_001306549.1"/>
</dbReference>
<evidence type="ECO:0000256" key="4">
    <source>
        <dbReference type="ARBA" id="ARBA00022679"/>
    </source>
</evidence>
<evidence type="ECO:0000256" key="10">
    <source>
        <dbReference type="ARBA" id="ARBA00022989"/>
    </source>
</evidence>
<evidence type="ECO:0000256" key="1">
    <source>
        <dbReference type="ARBA" id="ARBA00004251"/>
    </source>
</evidence>
<dbReference type="KEGG" id="tva:4751341"/>
<comment type="subcellular location">
    <subcellularLocation>
        <location evidence="1">Cell membrane</location>
        <topology evidence="1">Single-pass type I membrane protein</topology>
    </subcellularLocation>
</comment>
<dbReference type="GO" id="GO:0004714">
    <property type="term" value="F:transmembrane receptor protein tyrosine kinase activity"/>
    <property type="evidence" value="ECO:0007669"/>
    <property type="project" value="UniProtKB-EC"/>
</dbReference>
<keyword evidence="14" id="KW-0675">Receptor</keyword>
<name>A2FN92_TRIV3</name>
<reference evidence="17" key="2">
    <citation type="journal article" date="2007" name="Science">
        <title>Draft genome sequence of the sexually transmitted pathogen Trichomonas vaginalis.</title>
        <authorList>
            <person name="Carlton J.M."/>
            <person name="Hirt R.P."/>
            <person name="Silva J.C."/>
            <person name="Delcher A.L."/>
            <person name="Schatz M."/>
            <person name="Zhao Q."/>
            <person name="Wortman J.R."/>
            <person name="Bidwell S.L."/>
            <person name="Alsmark U.C.M."/>
            <person name="Besteiro S."/>
            <person name="Sicheritz-Ponten T."/>
            <person name="Noel C.J."/>
            <person name="Dacks J.B."/>
            <person name="Foster P.G."/>
            <person name="Simillion C."/>
            <person name="Van de Peer Y."/>
            <person name="Miranda-Saavedra D."/>
            <person name="Barton G.J."/>
            <person name="Westrop G.D."/>
            <person name="Mueller S."/>
            <person name="Dessi D."/>
            <person name="Fiori P.L."/>
            <person name="Ren Q."/>
            <person name="Paulsen I."/>
            <person name="Zhang H."/>
            <person name="Bastida-Corcuera F.D."/>
            <person name="Simoes-Barbosa A."/>
            <person name="Brown M.T."/>
            <person name="Hayes R.D."/>
            <person name="Mukherjee M."/>
            <person name="Okumura C.Y."/>
            <person name="Schneider R."/>
            <person name="Smith A.J."/>
            <person name="Vanacova S."/>
            <person name="Villalvazo M."/>
            <person name="Haas B.J."/>
            <person name="Pertea M."/>
            <person name="Feldblyum T.V."/>
            <person name="Utterback T.R."/>
            <person name="Shu C.L."/>
            <person name="Osoegawa K."/>
            <person name="de Jong P.J."/>
            <person name="Hrdy I."/>
            <person name="Horvathova L."/>
            <person name="Zubacova Z."/>
            <person name="Dolezal P."/>
            <person name="Malik S.B."/>
            <person name="Logsdon J.M. Jr."/>
            <person name="Henze K."/>
            <person name="Gupta A."/>
            <person name="Wang C.C."/>
            <person name="Dunne R.L."/>
            <person name="Upcroft J.A."/>
            <person name="Upcroft P."/>
            <person name="White O."/>
            <person name="Salzberg S.L."/>
            <person name="Tang P."/>
            <person name="Chiu C.-H."/>
            <person name="Lee Y.-S."/>
            <person name="Embley T.M."/>
            <person name="Coombs G.H."/>
            <person name="Mottram J.C."/>
            <person name="Tachezy J."/>
            <person name="Fraser-Liggett C.M."/>
            <person name="Johnson P.J."/>
        </authorList>
    </citation>
    <scope>NUCLEOTIDE SEQUENCE [LARGE SCALE GENOMIC DNA]</scope>
    <source>
        <strain evidence="17">G3</strain>
    </source>
</reference>
<dbReference type="InParanoid" id="A2FN92"/>
<evidence type="ECO:0000256" key="14">
    <source>
        <dbReference type="ARBA" id="ARBA00023170"/>
    </source>
</evidence>
<evidence type="ECO:0000256" key="7">
    <source>
        <dbReference type="ARBA" id="ARBA00022741"/>
    </source>
</evidence>
<keyword evidence="11" id="KW-0472">Membrane</keyword>
<protein>
    <recommendedName>
        <fullName evidence="2">receptor protein-tyrosine kinase</fullName>
        <ecNumber evidence="2">2.7.10.1</ecNumber>
    </recommendedName>
</protein>
<dbReference type="Pfam" id="PF12810">
    <property type="entry name" value="ALK_LTK_GRD"/>
    <property type="match status" value="1"/>
</dbReference>
<evidence type="ECO:0000256" key="5">
    <source>
        <dbReference type="ARBA" id="ARBA00022692"/>
    </source>
</evidence>
<gene>
    <name evidence="17" type="ORF">TVAG_336060</name>
</gene>
<keyword evidence="9" id="KW-0067">ATP-binding</keyword>
<keyword evidence="13" id="KW-1015">Disulfide bond</keyword>
<dbReference type="Proteomes" id="UP000001542">
    <property type="component" value="Unassembled WGS sequence"/>
</dbReference>
<accession>A2FN92</accession>
<dbReference type="EMBL" id="DS113901">
    <property type="protein sequence ID" value="EAX93620.1"/>
    <property type="molecule type" value="Genomic_DNA"/>
</dbReference>
<evidence type="ECO:0000256" key="2">
    <source>
        <dbReference type="ARBA" id="ARBA00011902"/>
    </source>
</evidence>
<organism evidence="17 18">
    <name type="scientific">Trichomonas vaginalis (strain ATCC PRA-98 / G3)</name>
    <dbReference type="NCBI Taxonomy" id="412133"/>
    <lineage>
        <taxon>Eukaryota</taxon>
        <taxon>Metamonada</taxon>
        <taxon>Parabasalia</taxon>
        <taxon>Trichomonadida</taxon>
        <taxon>Trichomonadidae</taxon>
        <taxon>Trichomonas</taxon>
    </lineage>
</organism>
<proteinExistence type="predicted"/>
<evidence type="ECO:0000256" key="11">
    <source>
        <dbReference type="ARBA" id="ARBA00023136"/>
    </source>
</evidence>
<evidence type="ECO:0000256" key="9">
    <source>
        <dbReference type="ARBA" id="ARBA00022840"/>
    </source>
</evidence>
<evidence type="ECO:0000256" key="8">
    <source>
        <dbReference type="ARBA" id="ARBA00022777"/>
    </source>
</evidence>
<evidence type="ECO:0000256" key="12">
    <source>
        <dbReference type="ARBA" id="ARBA00023137"/>
    </source>
</evidence>
<keyword evidence="10" id="KW-1133">Transmembrane helix</keyword>
<dbReference type="VEuPathDB" id="TrichDB:TVAG_336060"/>
<evidence type="ECO:0000256" key="6">
    <source>
        <dbReference type="ARBA" id="ARBA00022729"/>
    </source>
</evidence>
<dbReference type="InterPro" id="IPR055163">
    <property type="entry name" value="ALK/LTK-like_GRD"/>
</dbReference>
<evidence type="ECO:0000313" key="18">
    <source>
        <dbReference type="Proteomes" id="UP000001542"/>
    </source>
</evidence>
<dbReference type="GO" id="GO:0005524">
    <property type="term" value="F:ATP binding"/>
    <property type="evidence" value="ECO:0007669"/>
    <property type="project" value="UniProtKB-KW"/>
</dbReference>
<keyword evidence="4" id="KW-0808">Transferase</keyword>
<dbReference type="VEuPathDB" id="TrichDB:TVAGG3_0795460"/>
<keyword evidence="15" id="KW-0325">Glycoprotein</keyword>
<dbReference type="AlphaFoldDB" id="A2FN92"/>
<evidence type="ECO:0000256" key="13">
    <source>
        <dbReference type="ARBA" id="ARBA00023157"/>
    </source>
</evidence>
<evidence type="ECO:0000256" key="3">
    <source>
        <dbReference type="ARBA" id="ARBA00022475"/>
    </source>
</evidence>
<keyword evidence="3" id="KW-1003">Cell membrane</keyword>
<keyword evidence="6" id="KW-0732">Signal</keyword>
<reference evidence="17" key="1">
    <citation type="submission" date="2006-10" db="EMBL/GenBank/DDBJ databases">
        <authorList>
            <person name="Amadeo P."/>
            <person name="Zhao Q."/>
            <person name="Wortman J."/>
            <person name="Fraser-Liggett C."/>
            <person name="Carlton J."/>
        </authorList>
    </citation>
    <scope>NUCLEOTIDE SEQUENCE</scope>
    <source>
        <strain evidence="17">G3</strain>
    </source>
</reference>
<keyword evidence="12" id="KW-0829">Tyrosine-protein kinase</keyword>
<keyword evidence="5" id="KW-0812">Transmembrane</keyword>
<dbReference type="GO" id="GO:0005886">
    <property type="term" value="C:plasma membrane"/>
    <property type="evidence" value="ECO:0007669"/>
    <property type="project" value="UniProtKB-SubCell"/>
</dbReference>
<dbReference type="EC" id="2.7.10.1" evidence="2"/>
<keyword evidence="7" id="KW-0547">Nucleotide-binding</keyword>
<evidence type="ECO:0000256" key="15">
    <source>
        <dbReference type="ARBA" id="ARBA00023180"/>
    </source>
</evidence>
<keyword evidence="8" id="KW-0418">Kinase</keyword>
<sequence>MFLYLGGRGQDQDDATKSHIPALGGWNFGGKGGIDFNDDVHPYEPLESGAGGGGSVDLRLMYIDINDQDDLNESLLNESLESRIMVAGSGGGAVSAEPNDWGMTDGFPGGGTAAISNGLYSLGGSQTKGIFGKGMDGKSSFSNLGGSGGSGSGYRGGYINFPSTTQDGFYSIGGSGGSSYISGHFGCISPYFKNDSEPTPLNSFHESGLFFTNTIMKSGNEEMPSPYNSSVIRGHIGHGICRITILRPTFCPSNTFCFSIPLSILFVSLGFSIK</sequence>
<evidence type="ECO:0000259" key="16">
    <source>
        <dbReference type="Pfam" id="PF12810"/>
    </source>
</evidence>